<reference evidence="1" key="1">
    <citation type="submission" date="2016-03" db="EMBL/GenBank/DDBJ databases">
        <authorList>
            <person name="Ploux O."/>
        </authorList>
    </citation>
    <scope>NUCLEOTIDE SEQUENCE</scope>
    <source>
        <strain evidence="1">UC10</strain>
    </source>
</reference>
<name>A0A1Y5PMQ2_9MYCO</name>
<accession>A0A1Y5PMQ2</accession>
<dbReference type="EMBL" id="FLQS01000056">
    <property type="protein sequence ID" value="SBS78670.1"/>
    <property type="molecule type" value="Genomic_DNA"/>
</dbReference>
<dbReference type="AlphaFoldDB" id="A0A1Y5PMQ2"/>
<organism evidence="1">
    <name type="scientific">uncultured Mycobacterium sp</name>
    <dbReference type="NCBI Taxonomy" id="171292"/>
    <lineage>
        <taxon>Bacteria</taxon>
        <taxon>Bacillati</taxon>
        <taxon>Actinomycetota</taxon>
        <taxon>Actinomycetes</taxon>
        <taxon>Mycobacteriales</taxon>
        <taxon>Mycobacteriaceae</taxon>
        <taxon>Mycobacterium</taxon>
        <taxon>environmental samples</taxon>
    </lineage>
</organism>
<gene>
    <name evidence="1" type="ORF">MHPYR_60158</name>
</gene>
<proteinExistence type="predicted"/>
<sequence>MVAELPQPQRTELADVITTVVQQELCRADVVSHFAVAADPIRTKAVNAAAFQGWKGRVVVLSAENDPTQRGT</sequence>
<evidence type="ECO:0000313" key="1">
    <source>
        <dbReference type="EMBL" id="SBS78670.1"/>
    </source>
</evidence>
<protein>
    <submittedName>
        <fullName evidence="1">Uncharacterized protein</fullName>
    </submittedName>
</protein>